<keyword evidence="2 5" id="KW-0812">Transmembrane</keyword>
<keyword evidence="4 5" id="KW-0472">Membrane</keyword>
<feature type="transmembrane region" description="Helical" evidence="5">
    <location>
        <begin position="199"/>
        <end position="222"/>
    </location>
</feature>
<dbReference type="PRINTS" id="PR00237">
    <property type="entry name" value="GPCRRHODOPSN"/>
</dbReference>
<dbReference type="PROSITE" id="PS50262">
    <property type="entry name" value="G_PROTEIN_RECEP_F1_2"/>
    <property type="match status" value="1"/>
</dbReference>
<dbReference type="SUPFAM" id="SSF81321">
    <property type="entry name" value="Family A G protein-coupled receptor-like"/>
    <property type="match status" value="1"/>
</dbReference>
<evidence type="ECO:0000256" key="4">
    <source>
        <dbReference type="ARBA" id="ARBA00023136"/>
    </source>
</evidence>
<name>A0A9Q1BBY4_HOLLE</name>
<dbReference type="EMBL" id="JAIZAY010000022">
    <property type="protein sequence ID" value="KAJ8021065.1"/>
    <property type="molecule type" value="Genomic_DNA"/>
</dbReference>
<evidence type="ECO:0000256" key="5">
    <source>
        <dbReference type="SAM" id="Phobius"/>
    </source>
</evidence>
<dbReference type="Pfam" id="PF00001">
    <property type="entry name" value="7tm_1"/>
    <property type="match status" value="1"/>
</dbReference>
<dbReference type="AlphaFoldDB" id="A0A9Q1BBY4"/>
<evidence type="ECO:0000259" key="6">
    <source>
        <dbReference type="PROSITE" id="PS50262"/>
    </source>
</evidence>
<dbReference type="Proteomes" id="UP001152320">
    <property type="component" value="Chromosome 22"/>
</dbReference>
<dbReference type="PANTHER" id="PTHR45698">
    <property type="entry name" value="TRACE AMINE-ASSOCIATED RECEPTOR 19N-RELATED"/>
    <property type="match status" value="1"/>
</dbReference>
<feature type="transmembrane region" description="Helical" evidence="5">
    <location>
        <begin position="104"/>
        <end position="124"/>
    </location>
</feature>
<accession>A0A9Q1BBY4</accession>
<dbReference type="InterPro" id="IPR000276">
    <property type="entry name" value="GPCR_Rhodpsn"/>
</dbReference>
<feature type="transmembrane region" description="Helical" evidence="5">
    <location>
        <begin position="145"/>
        <end position="163"/>
    </location>
</feature>
<comment type="caution">
    <text evidence="7">The sequence shown here is derived from an EMBL/GenBank/DDBJ whole genome shotgun (WGS) entry which is preliminary data.</text>
</comment>
<feature type="transmembrane region" description="Helical" evidence="5">
    <location>
        <begin position="243"/>
        <end position="269"/>
    </location>
</feature>
<dbReference type="Gene3D" id="1.20.1070.10">
    <property type="entry name" value="Rhodopsin 7-helix transmembrane proteins"/>
    <property type="match status" value="1"/>
</dbReference>
<dbReference type="InterPro" id="IPR017452">
    <property type="entry name" value="GPCR_Rhodpsn_7TM"/>
</dbReference>
<organism evidence="7 8">
    <name type="scientific">Holothuria leucospilota</name>
    <name type="common">Black long sea cucumber</name>
    <name type="synonym">Mertensiothuria leucospilota</name>
    <dbReference type="NCBI Taxonomy" id="206669"/>
    <lineage>
        <taxon>Eukaryota</taxon>
        <taxon>Metazoa</taxon>
        <taxon>Echinodermata</taxon>
        <taxon>Eleutherozoa</taxon>
        <taxon>Echinozoa</taxon>
        <taxon>Holothuroidea</taxon>
        <taxon>Aspidochirotacea</taxon>
        <taxon>Aspidochirotida</taxon>
        <taxon>Holothuriidae</taxon>
        <taxon>Holothuria</taxon>
    </lineage>
</organism>
<protein>
    <submittedName>
        <fullName evidence="7">Adenosine receptor A2b</fullName>
    </submittedName>
</protein>
<evidence type="ECO:0000256" key="3">
    <source>
        <dbReference type="ARBA" id="ARBA00022989"/>
    </source>
</evidence>
<gene>
    <name evidence="7" type="ORF">HOLleu_40827</name>
</gene>
<evidence type="ECO:0000256" key="2">
    <source>
        <dbReference type="ARBA" id="ARBA00022692"/>
    </source>
</evidence>
<evidence type="ECO:0000256" key="1">
    <source>
        <dbReference type="ARBA" id="ARBA00004370"/>
    </source>
</evidence>
<keyword evidence="7" id="KW-0675">Receptor</keyword>
<feature type="transmembrane region" description="Helical" evidence="5">
    <location>
        <begin position="62"/>
        <end position="84"/>
    </location>
</feature>
<proteinExistence type="predicted"/>
<reference evidence="7" key="1">
    <citation type="submission" date="2021-10" db="EMBL/GenBank/DDBJ databases">
        <title>Tropical sea cucumber genome reveals ecological adaptation and Cuvierian tubules defense mechanism.</title>
        <authorList>
            <person name="Chen T."/>
        </authorList>
    </citation>
    <scope>NUCLEOTIDE SEQUENCE</scope>
    <source>
        <strain evidence="7">Nanhai2018</strain>
        <tissue evidence="7">Muscle</tissue>
    </source>
</reference>
<dbReference type="CDD" id="cd00637">
    <property type="entry name" value="7tm_classA_rhodopsin-like"/>
    <property type="match status" value="1"/>
</dbReference>
<keyword evidence="8" id="KW-1185">Reference proteome</keyword>
<dbReference type="PANTHER" id="PTHR45698:SF1">
    <property type="entry name" value="TRACE AMINE-ASSOCIATED RECEPTOR 13C-LIKE"/>
    <property type="match status" value="1"/>
</dbReference>
<evidence type="ECO:0000313" key="8">
    <source>
        <dbReference type="Proteomes" id="UP001152320"/>
    </source>
</evidence>
<dbReference type="GO" id="GO:0016020">
    <property type="term" value="C:membrane"/>
    <property type="evidence" value="ECO:0007669"/>
    <property type="project" value="UniProtKB-SubCell"/>
</dbReference>
<keyword evidence="3 5" id="KW-1133">Transmembrane helix</keyword>
<comment type="subcellular location">
    <subcellularLocation>
        <location evidence="1">Membrane</location>
    </subcellularLocation>
</comment>
<sequence length="350" mass="39517">MINNITDFGDNVSSKWILEDFQEESLIVYVQLIINALGVVGNVLVVVAYYMGDMYMVSVNDFVLSLAYADLLAAILLLPIPKFITMPTDFLGHLYCTFIYQGTLLWVCIKSSVFFIMAISLECAAAVRKPWLYKKIFCHKPYRRLISVSIWIISFASNLHRYITDKVSADGRCNSTLVSQATLETPTAAYKADVIMVSLYVYSITYIIPLLVMITAYALTAARLRKNVGKMSRRNSILVRARYRVIGVVLIDIIVFIICLTPNQLMYLITCFGKDLDVAILKKVLKFDHILLSIYVCANPIIYTATNPQFRLTLKTICCGAQGKRKDSYRITSMQGETSLDLRTCNGDPF</sequence>
<feature type="transmembrane region" description="Helical" evidence="5">
    <location>
        <begin position="26"/>
        <end position="50"/>
    </location>
</feature>
<dbReference type="GO" id="GO:0004930">
    <property type="term" value="F:G protein-coupled receptor activity"/>
    <property type="evidence" value="ECO:0007669"/>
    <property type="project" value="InterPro"/>
</dbReference>
<feature type="domain" description="G-protein coupled receptors family 1 profile" evidence="6">
    <location>
        <begin position="41"/>
        <end position="303"/>
    </location>
</feature>
<evidence type="ECO:0000313" key="7">
    <source>
        <dbReference type="EMBL" id="KAJ8021065.1"/>
    </source>
</evidence>
<dbReference type="OrthoDB" id="9447539at2759"/>